<evidence type="ECO:0000313" key="1">
    <source>
        <dbReference type="EMBL" id="HJF41119.1"/>
    </source>
</evidence>
<gene>
    <name evidence="1" type="ORF">K8V91_09365</name>
</gene>
<proteinExistence type="predicted"/>
<dbReference type="EMBL" id="DYWV01000322">
    <property type="protein sequence ID" value="HJF41119.1"/>
    <property type="molecule type" value="Genomic_DNA"/>
</dbReference>
<reference evidence="1" key="2">
    <citation type="submission" date="2021-09" db="EMBL/GenBank/DDBJ databases">
        <authorList>
            <person name="Gilroy R."/>
        </authorList>
    </citation>
    <scope>NUCLEOTIDE SEQUENCE</scope>
    <source>
        <strain evidence="1">CHK193-16274</strain>
    </source>
</reference>
<accession>A0A921GCN8</accession>
<protein>
    <submittedName>
        <fullName evidence="1">Uncharacterized protein</fullName>
    </submittedName>
</protein>
<reference evidence="1" key="1">
    <citation type="journal article" date="2021" name="PeerJ">
        <title>Extensive microbial diversity within the chicken gut microbiome revealed by metagenomics and culture.</title>
        <authorList>
            <person name="Gilroy R."/>
            <person name="Ravi A."/>
            <person name="Getino M."/>
            <person name="Pursley I."/>
            <person name="Horton D.L."/>
            <person name="Alikhan N.F."/>
            <person name="Baker D."/>
            <person name="Gharbi K."/>
            <person name="Hall N."/>
            <person name="Watson M."/>
            <person name="Adriaenssens E.M."/>
            <person name="Foster-Nyarko E."/>
            <person name="Jarju S."/>
            <person name="Secka A."/>
            <person name="Antonio M."/>
            <person name="Oren A."/>
            <person name="Chaudhuri R.R."/>
            <person name="La Ragione R."/>
            <person name="Hildebrand F."/>
            <person name="Pallen M.J."/>
        </authorList>
    </citation>
    <scope>NUCLEOTIDE SEQUENCE</scope>
    <source>
        <strain evidence="1">CHK193-16274</strain>
    </source>
</reference>
<evidence type="ECO:0000313" key="2">
    <source>
        <dbReference type="Proteomes" id="UP000749320"/>
    </source>
</evidence>
<dbReference type="AlphaFoldDB" id="A0A921GCN8"/>
<name>A0A921GCN8_9FIRM</name>
<sequence length="144" mass="17047">MEDKDVIYLDGSFFGGSYNSEKFTFLNKNNGLIYLKKEGNFYRQIDEDNPLVYELDNSVSELRDLKRVKWIYDIYSSSCHNDGSERVYQYVINKLSKFKKPKENYLFEFKDSWAPIIYINGGSAKLHLEEYLYVPKLSMIMILT</sequence>
<dbReference type="Proteomes" id="UP000749320">
    <property type="component" value="Unassembled WGS sequence"/>
</dbReference>
<organism evidence="1 2">
    <name type="scientific">Thomasclavelia spiroformis</name>
    <dbReference type="NCBI Taxonomy" id="29348"/>
    <lineage>
        <taxon>Bacteria</taxon>
        <taxon>Bacillati</taxon>
        <taxon>Bacillota</taxon>
        <taxon>Erysipelotrichia</taxon>
        <taxon>Erysipelotrichales</taxon>
        <taxon>Coprobacillaceae</taxon>
        <taxon>Thomasclavelia</taxon>
    </lineage>
</organism>
<comment type="caution">
    <text evidence="1">The sequence shown here is derived from an EMBL/GenBank/DDBJ whole genome shotgun (WGS) entry which is preliminary data.</text>
</comment>